<feature type="active site" description="Nucleophile" evidence="8">
    <location>
        <position position="161"/>
    </location>
</feature>
<protein>
    <recommendedName>
        <fullName evidence="7">Lipase</fullName>
    </recommendedName>
</protein>
<dbReference type="GO" id="GO:0016042">
    <property type="term" value="P:lipid catabolic process"/>
    <property type="evidence" value="ECO:0007669"/>
    <property type="project" value="UniProtKB-KW"/>
</dbReference>
<keyword evidence="5" id="KW-0443">Lipid metabolism</keyword>
<dbReference type="FunFam" id="3.40.50.1820:FF:000057">
    <property type="entry name" value="Lipase"/>
    <property type="match status" value="1"/>
</dbReference>
<dbReference type="PIRSF" id="PIRSF000862">
    <property type="entry name" value="Steryl_ester_lip"/>
    <property type="match status" value="1"/>
</dbReference>
<evidence type="ECO:0000256" key="3">
    <source>
        <dbReference type="ARBA" id="ARBA00022801"/>
    </source>
</evidence>
<evidence type="ECO:0000256" key="2">
    <source>
        <dbReference type="ARBA" id="ARBA00022729"/>
    </source>
</evidence>
<dbReference type="InterPro" id="IPR029058">
    <property type="entry name" value="AB_hydrolase_fold"/>
</dbReference>
<dbReference type="EMBL" id="CAJOBZ010000043">
    <property type="protein sequence ID" value="CAF4908025.1"/>
    <property type="molecule type" value="Genomic_DNA"/>
</dbReference>
<keyword evidence="6" id="KW-0325">Glycoprotein</keyword>
<dbReference type="Gene3D" id="3.40.50.1820">
    <property type="entry name" value="alpha/beta hydrolase"/>
    <property type="match status" value="1"/>
</dbReference>
<evidence type="ECO:0000259" key="9">
    <source>
        <dbReference type="Pfam" id="PF04083"/>
    </source>
</evidence>
<evidence type="ECO:0000256" key="8">
    <source>
        <dbReference type="PIRSR" id="PIRSR000862-1"/>
    </source>
</evidence>
<dbReference type="Proteomes" id="UP000663880">
    <property type="component" value="Unassembled WGS sequence"/>
</dbReference>
<proteinExistence type="inferred from homology"/>
<dbReference type="AlphaFoldDB" id="A0A821VLB4"/>
<keyword evidence="3 7" id="KW-0378">Hydrolase</keyword>
<dbReference type="SUPFAM" id="SSF53474">
    <property type="entry name" value="alpha/beta-Hydrolases"/>
    <property type="match status" value="1"/>
</dbReference>
<feature type="active site" description="Charge relay system" evidence="8">
    <location>
        <position position="334"/>
    </location>
</feature>
<dbReference type="InterPro" id="IPR006693">
    <property type="entry name" value="AB_hydrolase_lipase"/>
</dbReference>
<evidence type="ECO:0000256" key="5">
    <source>
        <dbReference type="ARBA" id="ARBA00023098"/>
    </source>
</evidence>
<dbReference type="PANTHER" id="PTHR11005">
    <property type="entry name" value="LYSOSOMAL ACID LIPASE-RELATED"/>
    <property type="match status" value="1"/>
</dbReference>
<reference evidence="10" key="1">
    <citation type="submission" date="2021-02" db="EMBL/GenBank/DDBJ databases">
        <authorList>
            <person name="Steward A R."/>
        </authorList>
    </citation>
    <scope>NUCLEOTIDE SEQUENCE</scope>
</reference>
<dbReference type="Pfam" id="PF04083">
    <property type="entry name" value="Abhydro_lipase"/>
    <property type="match status" value="1"/>
</dbReference>
<dbReference type="GO" id="GO:0016788">
    <property type="term" value="F:hydrolase activity, acting on ester bonds"/>
    <property type="evidence" value="ECO:0007669"/>
    <property type="project" value="InterPro"/>
</dbReference>
<evidence type="ECO:0000256" key="1">
    <source>
        <dbReference type="ARBA" id="ARBA00010701"/>
    </source>
</evidence>
<keyword evidence="2" id="KW-0732">Signal</keyword>
<organism evidence="10 11">
    <name type="scientific">Pieris macdunnoughi</name>
    <dbReference type="NCBI Taxonomy" id="345717"/>
    <lineage>
        <taxon>Eukaryota</taxon>
        <taxon>Metazoa</taxon>
        <taxon>Ecdysozoa</taxon>
        <taxon>Arthropoda</taxon>
        <taxon>Hexapoda</taxon>
        <taxon>Insecta</taxon>
        <taxon>Pterygota</taxon>
        <taxon>Neoptera</taxon>
        <taxon>Endopterygota</taxon>
        <taxon>Lepidoptera</taxon>
        <taxon>Glossata</taxon>
        <taxon>Ditrysia</taxon>
        <taxon>Papilionoidea</taxon>
        <taxon>Pieridae</taxon>
        <taxon>Pierinae</taxon>
        <taxon>Pieris</taxon>
    </lineage>
</organism>
<evidence type="ECO:0000313" key="10">
    <source>
        <dbReference type="EMBL" id="CAF4908025.1"/>
    </source>
</evidence>
<sequence length="391" mass="44491">MGVFSTEVIFLYYTFLNVVVPCDIRASGRLSFQELATKYGHPPQEYQVNTEDGYILTLHRFPGSRDIPVLLQHGTLDSSATWILRGNDSLGITLANANYDVWMSNLRGNTYSRKHTNLDPDKDAAFWDIDLDHFGIYDLSAIIDFILQVTGAKKLNAIGHSAGNTVFYVLGSNRPQYNSKINVLIALAPIAYFHSPHKPVAWLSKNAEIINNILLAFNIHELFGETVLQQKLAKLICSQPDIGYEICMNSLLFPLVGFDNEEISSEFNPIIFGHFPAGFPRKTLIHYSQIFKRKSFGPFDYGHDNVKYYNRTRPPSYNLSAVSMRIILIAGQNDKLAPLKNVNRLRKNLPNVVKYIVPSQKRFNHLDFTWGEHTKLILFPIIFDALENNNY</sequence>
<accession>A0A821VLB4</accession>
<name>A0A821VLB4_9NEOP</name>
<feature type="active site" description="Charge relay system" evidence="8">
    <location>
        <position position="365"/>
    </location>
</feature>
<evidence type="ECO:0000256" key="7">
    <source>
        <dbReference type="PIRNR" id="PIRNR000862"/>
    </source>
</evidence>
<comment type="similarity">
    <text evidence="1 7">Belongs to the AB hydrolase superfamily. Lipase family.</text>
</comment>
<evidence type="ECO:0000256" key="6">
    <source>
        <dbReference type="ARBA" id="ARBA00023180"/>
    </source>
</evidence>
<keyword evidence="4 7" id="KW-0442">Lipid degradation</keyword>
<comment type="caution">
    <text evidence="10">The sequence shown here is derived from an EMBL/GenBank/DDBJ whole genome shotgun (WGS) entry which is preliminary data.</text>
</comment>
<evidence type="ECO:0000256" key="4">
    <source>
        <dbReference type="ARBA" id="ARBA00022963"/>
    </source>
</evidence>
<evidence type="ECO:0000313" key="11">
    <source>
        <dbReference type="Proteomes" id="UP000663880"/>
    </source>
</evidence>
<dbReference type="InterPro" id="IPR025483">
    <property type="entry name" value="Lipase_euk"/>
</dbReference>
<dbReference type="OrthoDB" id="9974421at2759"/>
<keyword evidence="11" id="KW-1185">Reference proteome</keyword>
<gene>
    <name evidence="10" type="ORF">PMACD_LOCUS11871</name>
</gene>
<feature type="domain" description="Partial AB-hydrolase lipase" evidence="9">
    <location>
        <begin position="33"/>
        <end position="85"/>
    </location>
</feature>